<dbReference type="GeneID" id="14651165"/>
<sequence length="414" mass="41752">MTGRRQWFALALATVTRFTGAILMGTALAVIVEARASAFAAGLVGTAYYAGLMLWSPFWGAIADITGRRRAVLLLTGAGGVAAVVPLVAVDSVAVAIGSRGVYAAFLAGFAPVALSIASHHGGTDGRGRSIGIFNSARSGGSAVGYVAVGAALEYVAPVAIYWAVAAVTAVSTVALLLVADPTPTPEQSPSLGAVLAETRRRLLPAPDERGHLRRNGLAWLYVAVALRNVAVLGIMAVVAPYLIRVIGVAELAMGALLAFNHGSQVGFMYALGVVADRTGRKPLVVAGMGGSAAFALLVAGLTLVPPGVSRLVLGAATFVVLGASFSAMTIGGLAFISDVAPDGRESELMGIRETAKGLGGVVGPTVVGGVATLASYETAFAAASLLGVLATAIVAWGLVETYDTVSTPLTVDP</sequence>
<dbReference type="Gene3D" id="1.20.1250.20">
    <property type="entry name" value="MFS general substrate transporter like domains"/>
    <property type="match status" value="2"/>
</dbReference>
<keyword evidence="9" id="KW-1185">Reference proteome</keyword>
<accession>M1XQL6</accession>
<dbReference type="PROSITE" id="PS50850">
    <property type="entry name" value="MFS"/>
    <property type="match status" value="1"/>
</dbReference>
<dbReference type="Proteomes" id="UP000011867">
    <property type="component" value="Chromosome"/>
</dbReference>
<feature type="transmembrane region" description="Helical" evidence="6">
    <location>
        <begin position="71"/>
        <end position="89"/>
    </location>
</feature>
<dbReference type="InterPro" id="IPR011701">
    <property type="entry name" value="MFS"/>
</dbReference>
<dbReference type="PANTHER" id="PTHR43124:SF3">
    <property type="entry name" value="CHLORAMPHENICOL EFFLUX PUMP RV0191"/>
    <property type="match status" value="1"/>
</dbReference>
<protein>
    <submittedName>
        <fullName evidence="8">Major facilitator superfamily transport protein</fullName>
    </submittedName>
</protein>
<dbReference type="InterPro" id="IPR020846">
    <property type="entry name" value="MFS_dom"/>
</dbReference>
<evidence type="ECO:0000256" key="4">
    <source>
        <dbReference type="ARBA" id="ARBA00022989"/>
    </source>
</evidence>
<feature type="transmembrane region" description="Helical" evidence="6">
    <location>
        <begin position="358"/>
        <end position="375"/>
    </location>
</feature>
<dbReference type="HOGENOM" id="CLU_663257_0_0_2"/>
<dbReference type="GO" id="GO:0022857">
    <property type="term" value="F:transmembrane transporter activity"/>
    <property type="evidence" value="ECO:0007669"/>
    <property type="project" value="InterPro"/>
</dbReference>
<evidence type="ECO:0000256" key="6">
    <source>
        <dbReference type="SAM" id="Phobius"/>
    </source>
</evidence>
<gene>
    <name evidence="8" type="ordered locus">Nmlp_2226</name>
</gene>
<dbReference type="InterPro" id="IPR050189">
    <property type="entry name" value="MFS_Efflux_Transporters"/>
</dbReference>
<evidence type="ECO:0000256" key="2">
    <source>
        <dbReference type="ARBA" id="ARBA00022475"/>
    </source>
</evidence>
<organism evidence="8 9">
    <name type="scientific">Natronomonas moolapensis (strain DSM 18674 / CECT 7526 / JCM 14361 / 8.8.11)</name>
    <dbReference type="NCBI Taxonomy" id="268739"/>
    <lineage>
        <taxon>Archaea</taxon>
        <taxon>Methanobacteriati</taxon>
        <taxon>Methanobacteriota</taxon>
        <taxon>Stenosarchaea group</taxon>
        <taxon>Halobacteria</taxon>
        <taxon>Halobacteriales</taxon>
        <taxon>Natronomonadaceae</taxon>
        <taxon>Natronomonas</taxon>
    </lineage>
</organism>
<keyword evidence="2" id="KW-1003">Cell membrane</keyword>
<name>M1XQL6_NATM8</name>
<dbReference type="EMBL" id="HF582854">
    <property type="protein sequence ID" value="CCQ36398.1"/>
    <property type="molecule type" value="Genomic_DNA"/>
</dbReference>
<feature type="transmembrane region" description="Helical" evidence="6">
    <location>
        <begin position="38"/>
        <end position="59"/>
    </location>
</feature>
<keyword evidence="5 6" id="KW-0472">Membrane</keyword>
<comment type="subcellular location">
    <subcellularLocation>
        <location evidence="1">Cell membrane</location>
        <topology evidence="1">Multi-pass membrane protein</topology>
    </subcellularLocation>
</comment>
<evidence type="ECO:0000313" key="9">
    <source>
        <dbReference type="Proteomes" id="UP000011867"/>
    </source>
</evidence>
<evidence type="ECO:0000256" key="3">
    <source>
        <dbReference type="ARBA" id="ARBA00022692"/>
    </source>
</evidence>
<keyword evidence="3 6" id="KW-0812">Transmembrane</keyword>
<feature type="transmembrane region" description="Helical" evidence="6">
    <location>
        <begin position="250"/>
        <end position="272"/>
    </location>
</feature>
<feature type="transmembrane region" description="Helical" evidence="6">
    <location>
        <begin position="284"/>
        <end position="306"/>
    </location>
</feature>
<proteinExistence type="predicted"/>
<dbReference type="GO" id="GO:0005886">
    <property type="term" value="C:plasma membrane"/>
    <property type="evidence" value="ECO:0007669"/>
    <property type="project" value="UniProtKB-SubCell"/>
</dbReference>
<feature type="transmembrane region" description="Helical" evidence="6">
    <location>
        <begin position="131"/>
        <end position="153"/>
    </location>
</feature>
<feature type="transmembrane region" description="Helical" evidence="6">
    <location>
        <begin position="381"/>
        <end position="400"/>
    </location>
</feature>
<dbReference type="KEGG" id="nmo:Nmlp_2226"/>
<dbReference type="STRING" id="268739.Nmlp_2226"/>
<evidence type="ECO:0000313" key="8">
    <source>
        <dbReference type="EMBL" id="CCQ36398.1"/>
    </source>
</evidence>
<dbReference type="Pfam" id="PF07690">
    <property type="entry name" value="MFS_1"/>
    <property type="match status" value="1"/>
</dbReference>
<feature type="transmembrane region" description="Helical" evidence="6">
    <location>
        <begin position="219"/>
        <end position="244"/>
    </location>
</feature>
<feature type="domain" description="Major facilitator superfamily (MFS) profile" evidence="7">
    <location>
        <begin position="6"/>
        <end position="403"/>
    </location>
</feature>
<feature type="transmembrane region" description="Helical" evidence="6">
    <location>
        <begin position="101"/>
        <end position="119"/>
    </location>
</feature>
<evidence type="ECO:0000256" key="5">
    <source>
        <dbReference type="ARBA" id="ARBA00023136"/>
    </source>
</evidence>
<evidence type="ECO:0000256" key="1">
    <source>
        <dbReference type="ARBA" id="ARBA00004651"/>
    </source>
</evidence>
<feature type="transmembrane region" description="Helical" evidence="6">
    <location>
        <begin position="159"/>
        <end position="180"/>
    </location>
</feature>
<reference evidence="8 9" key="1">
    <citation type="journal article" date="2013" name="Genome Announc.">
        <title>Genome of the haloarchaeon Natronomonas moolapensis, a neutrophilic member of a previously haloalkaliphilic genus.</title>
        <authorList>
            <person name="Dyall-Smith M.L."/>
            <person name="Pfeiffer F."/>
            <person name="Oberwinkler T."/>
            <person name="Klee K."/>
            <person name="Rampp M."/>
            <person name="Palm P."/>
            <person name="Gross K."/>
            <person name="Schuster S.C."/>
            <person name="Oesterhelt D."/>
        </authorList>
    </citation>
    <scope>NUCLEOTIDE SEQUENCE [LARGE SCALE GENOMIC DNA]</scope>
    <source>
        <strain evidence="9">DSM 18674 / JCM 14361 / 8.8.11</strain>
    </source>
</reference>
<dbReference type="AlphaFoldDB" id="M1XQL6"/>
<keyword evidence="4 6" id="KW-1133">Transmembrane helix</keyword>
<dbReference type="InterPro" id="IPR036259">
    <property type="entry name" value="MFS_trans_sf"/>
</dbReference>
<dbReference type="RefSeq" id="WP_015409198.1">
    <property type="nucleotide sequence ID" value="NC_020388.1"/>
</dbReference>
<dbReference type="OrthoDB" id="117970at2157"/>
<feature type="transmembrane region" description="Helical" evidence="6">
    <location>
        <begin position="7"/>
        <end position="32"/>
    </location>
</feature>
<evidence type="ECO:0000259" key="7">
    <source>
        <dbReference type="PROSITE" id="PS50850"/>
    </source>
</evidence>
<dbReference type="eggNOG" id="arCOG00131">
    <property type="taxonomic scope" value="Archaea"/>
</dbReference>
<dbReference type="SUPFAM" id="SSF103473">
    <property type="entry name" value="MFS general substrate transporter"/>
    <property type="match status" value="1"/>
</dbReference>
<feature type="transmembrane region" description="Helical" evidence="6">
    <location>
        <begin position="312"/>
        <end position="337"/>
    </location>
</feature>
<dbReference type="PANTHER" id="PTHR43124">
    <property type="entry name" value="PURINE EFFLUX PUMP PBUE"/>
    <property type="match status" value="1"/>
</dbReference>